<dbReference type="EC" id="3.1.3.18" evidence="5 10"/>
<dbReference type="GO" id="GO:0006281">
    <property type="term" value="P:DNA repair"/>
    <property type="evidence" value="ECO:0007669"/>
    <property type="project" value="TreeGrafter"/>
</dbReference>
<comment type="caution">
    <text evidence="12">The sequence shown here is derived from an EMBL/GenBank/DDBJ whole genome shotgun (WGS) entry which is preliminary data.</text>
</comment>
<dbReference type="NCBIfam" id="TIGR01449">
    <property type="entry name" value="PGP_bact"/>
    <property type="match status" value="1"/>
</dbReference>
<sequence length="229" mass="24724">MSLKGLFNARWPGVALFDLDGTLVDSAPDLAEAVDLTLQELGRSPAGLEKVRPWVGNGAKILIRRALADKRDWEPARAEDDLLIESALEIFFKHYRQTNGKHARVYPGVRECLEHLSACGCRMGVVTNKPQQFIAPLLEQTGLAQWFQLTLGGDALPEKKPEPAPVLHAMNQLHGTIGTTVMIGDSVNDVQAALAAGVPCVAVRYGYNFGPSIDSLGADAVVDSLSELL</sequence>
<dbReference type="Gene3D" id="3.40.50.1000">
    <property type="entry name" value="HAD superfamily/HAD-like"/>
    <property type="match status" value="1"/>
</dbReference>
<comment type="cofactor">
    <cofactor evidence="2 10">
        <name>Mg(2+)</name>
        <dbReference type="ChEBI" id="CHEBI:18420"/>
    </cofactor>
</comment>
<evidence type="ECO:0000256" key="6">
    <source>
        <dbReference type="ARBA" id="ARBA00022723"/>
    </source>
</evidence>
<dbReference type="CDD" id="cd16417">
    <property type="entry name" value="HAD_PGPase"/>
    <property type="match status" value="1"/>
</dbReference>
<dbReference type="HAMAP" id="MF_00495">
    <property type="entry name" value="GPH_hydrolase_bact"/>
    <property type="match status" value="1"/>
</dbReference>
<accession>A0A2S6GAW5</accession>
<evidence type="ECO:0000313" key="12">
    <source>
        <dbReference type="EMBL" id="PPK56530.1"/>
    </source>
</evidence>
<evidence type="ECO:0000313" key="13">
    <source>
        <dbReference type="Proteomes" id="UP000239446"/>
    </source>
</evidence>
<name>A0A2S6GAW5_9GAMM</name>
<evidence type="ECO:0000256" key="10">
    <source>
        <dbReference type="HAMAP-Rule" id="MF_00495"/>
    </source>
</evidence>
<reference evidence="11 14" key="1">
    <citation type="submission" date="2018-02" db="EMBL/GenBank/DDBJ databases">
        <title>Deep subsurface shale carbon reservoir microbial communities from Ohio and West Virginia, USA.</title>
        <authorList>
            <person name="Wrighton K."/>
        </authorList>
    </citation>
    <scope>NUCLEOTIDE SEQUENCE [LARGE SCALE GENOMIC DNA]</scope>
    <source>
        <strain evidence="11 14">UTICA-S1B6</strain>
    </source>
</reference>
<dbReference type="Proteomes" id="UP000239446">
    <property type="component" value="Unassembled WGS sequence"/>
</dbReference>
<evidence type="ECO:0000256" key="5">
    <source>
        <dbReference type="ARBA" id="ARBA00013078"/>
    </source>
</evidence>
<dbReference type="GO" id="GO:0005829">
    <property type="term" value="C:cytosol"/>
    <property type="evidence" value="ECO:0007669"/>
    <property type="project" value="TreeGrafter"/>
</dbReference>
<keyword evidence="14" id="KW-1185">Reference proteome</keyword>
<dbReference type="InterPro" id="IPR041492">
    <property type="entry name" value="HAD_2"/>
</dbReference>
<dbReference type="NCBIfam" id="TIGR01549">
    <property type="entry name" value="HAD-SF-IA-v1"/>
    <property type="match status" value="1"/>
</dbReference>
<evidence type="ECO:0000256" key="3">
    <source>
        <dbReference type="ARBA" id="ARBA00004818"/>
    </source>
</evidence>
<evidence type="ECO:0000313" key="11">
    <source>
        <dbReference type="EMBL" id="PPK53716.1"/>
    </source>
</evidence>
<dbReference type="SUPFAM" id="SSF56784">
    <property type="entry name" value="HAD-like"/>
    <property type="match status" value="1"/>
</dbReference>
<comment type="catalytic activity">
    <reaction evidence="1 10">
        <text>2-phosphoglycolate + H2O = glycolate + phosphate</text>
        <dbReference type="Rhea" id="RHEA:14369"/>
        <dbReference type="ChEBI" id="CHEBI:15377"/>
        <dbReference type="ChEBI" id="CHEBI:29805"/>
        <dbReference type="ChEBI" id="CHEBI:43474"/>
        <dbReference type="ChEBI" id="CHEBI:58033"/>
        <dbReference type="EC" id="3.1.3.18"/>
    </reaction>
</comment>
<evidence type="ECO:0000256" key="1">
    <source>
        <dbReference type="ARBA" id="ARBA00000830"/>
    </source>
</evidence>
<feature type="active site" description="Nucleophile" evidence="10">
    <location>
        <position position="18"/>
    </location>
</feature>
<gene>
    <name evidence="12" type="ORF">B0H24_1001230</name>
    <name evidence="11" type="ORF">BY455_101230</name>
</gene>
<dbReference type="InterPro" id="IPR006439">
    <property type="entry name" value="HAD-SF_hydro_IA"/>
</dbReference>
<dbReference type="RefSeq" id="WP_104414787.1">
    <property type="nucleotide sequence ID" value="NZ_PTIT01000001.1"/>
</dbReference>
<dbReference type="GO" id="GO:0008967">
    <property type="term" value="F:phosphoglycolate phosphatase activity"/>
    <property type="evidence" value="ECO:0007669"/>
    <property type="project" value="UniProtKB-UniRule"/>
</dbReference>
<evidence type="ECO:0000256" key="7">
    <source>
        <dbReference type="ARBA" id="ARBA00022801"/>
    </source>
</evidence>
<dbReference type="InterPro" id="IPR036412">
    <property type="entry name" value="HAD-like_sf"/>
</dbReference>
<dbReference type="SFLD" id="SFLDG01135">
    <property type="entry name" value="C1.5.6:_HAD__Beta-PGM__Phospha"/>
    <property type="match status" value="1"/>
</dbReference>
<dbReference type="NCBIfam" id="NF009695">
    <property type="entry name" value="PRK13222.1-2"/>
    <property type="match status" value="1"/>
</dbReference>
<dbReference type="InterPro" id="IPR050155">
    <property type="entry name" value="HAD-like_hydrolase_sf"/>
</dbReference>
<keyword evidence="7 10" id="KW-0378">Hydrolase</keyword>
<dbReference type="PANTHER" id="PTHR43434">
    <property type="entry name" value="PHOSPHOGLYCOLATE PHOSPHATASE"/>
    <property type="match status" value="1"/>
</dbReference>
<dbReference type="AlphaFoldDB" id="A0A2S6GAW5"/>
<feature type="binding site" evidence="10">
    <location>
        <position position="185"/>
    </location>
    <ligand>
        <name>Mg(2+)</name>
        <dbReference type="ChEBI" id="CHEBI:18420"/>
    </ligand>
</feature>
<dbReference type="OrthoDB" id="9776368at2"/>
<feature type="binding site" evidence="10">
    <location>
        <position position="20"/>
    </location>
    <ligand>
        <name>Mg(2+)</name>
        <dbReference type="ChEBI" id="CHEBI:18420"/>
    </ligand>
</feature>
<dbReference type="FunFam" id="3.40.50.1000:FF:000022">
    <property type="entry name" value="Phosphoglycolate phosphatase"/>
    <property type="match status" value="1"/>
</dbReference>
<keyword evidence="8 10" id="KW-0460">Magnesium</keyword>
<comment type="pathway">
    <text evidence="3 10">Organic acid metabolism; glycolate biosynthesis; glycolate from 2-phosphoglycolate: step 1/1.</text>
</comment>
<feature type="binding site" evidence="10">
    <location>
        <position position="18"/>
    </location>
    <ligand>
        <name>Mg(2+)</name>
        <dbReference type="ChEBI" id="CHEBI:18420"/>
    </ligand>
</feature>
<dbReference type="InterPro" id="IPR037512">
    <property type="entry name" value="PGPase_prok"/>
</dbReference>
<dbReference type="GO" id="GO:0005975">
    <property type="term" value="P:carbohydrate metabolic process"/>
    <property type="evidence" value="ECO:0007669"/>
    <property type="project" value="InterPro"/>
</dbReference>
<dbReference type="PANTHER" id="PTHR43434:SF1">
    <property type="entry name" value="PHOSPHOGLYCOLATE PHOSPHATASE"/>
    <property type="match status" value="1"/>
</dbReference>
<evidence type="ECO:0000256" key="2">
    <source>
        <dbReference type="ARBA" id="ARBA00001946"/>
    </source>
</evidence>
<dbReference type="GO" id="GO:0046295">
    <property type="term" value="P:glycolate biosynthetic process"/>
    <property type="evidence" value="ECO:0007669"/>
    <property type="project" value="UniProtKB-UniRule"/>
</dbReference>
<protein>
    <recommendedName>
        <fullName evidence="5 10">Phosphoglycolate phosphatase</fullName>
        <shortName evidence="10">PGP</shortName>
        <shortName evidence="10">PGPase</shortName>
        <ecNumber evidence="5 10">3.1.3.18</ecNumber>
    </recommendedName>
</protein>
<comment type="function">
    <text evidence="10">Specifically catalyzes the dephosphorylation of 2-phosphoglycolate. Is involved in the dissimilation of the intracellular 2-phosphoglycolate formed during the DNA repair of 3'-phosphoglycolate ends, a major class of DNA lesions induced by oxidative stress.</text>
</comment>
<organism evidence="12 13">
    <name type="scientific">Marinobacter persicus</name>
    <dbReference type="NCBI Taxonomy" id="930118"/>
    <lineage>
        <taxon>Bacteria</taxon>
        <taxon>Pseudomonadati</taxon>
        <taxon>Pseudomonadota</taxon>
        <taxon>Gammaproteobacteria</taxon>
        <taxon>Pseudomonadales</taxon>
        <taxon>Marinobacteraceae</taxon>
        <taxon>Marinobacter</taxon>
    </lineage>
</organism>
<dbReference type="SFLD" id="SFLDS00003">
    <property type="entry name" value="Haloacid_Dehalogenase"/>
    <property type="match status" value="1"/>
</dbReference>
<dbReference type="STRING" id="930118.SAMN05216429_102123"/>
<evidence type="ECO:0000256" key="8">
    <source>
        <dbReference type="ARBA" id="ARBA00022842"/>
    </source>
</evidence>
<dbReference type="EMBL" id="PTIT01000001">
    <property type="protein sequence ID" value="PPK53716.1"/>
    <property type="molecule type" value="Genomic_DNA"/>
</dbReference>
<dbReference type="InterPro" id="IPR023198">
    <property type="entry name" value="PGP-like_dom2"/>
</dbReference>
<keyword evidence="6 10" id="KW-0479">Metal-binding</keyword>
<proteinExistence type="inferred from homology"/>
<dbReference type="Gene3D" id="1.10.150.240">
    <property type="entry name" value="Putative phosphatase, domain 2"/>
    <property type="match status" value="1"/>
</dbReference>
<evidence type="ECO:0000256" key="4">
    <source>
        <dbReference type="ARBA" id="ARBA00006171"/>
    </source>
</evidence>
<dbReference type="GO" id="GO:0046872">
    <property type="term" value="F:metal ion binding"/>
    <property type="evidence" value="ECO:0007669"/>
    <property type="project" value="UniProtKB-KW"/>
</dbReference>
<evidence type="ECO:0000256" key="9">
    <source>
        <dbReference type="ARBA" id="ARBA00023277"/>
    </source>
</evidence>
<keyword evidence="9 10" id="KW-0119">Carbohydrate metabolism</keyword>
<comment type="similarity">
    <text evidence="4 10">Belongs to the HAD-like hydrolase superfamily. CbbY/CbbZ/Gph/YieH family.</text>
</comment>
<reference evidence="12 13" key="2">
    <citation type="submission" date="2018-02" db="EMBL/GenBank/DDBJ databases">
        <title>Subsurface microbial communities from deep shales in Ohio and West Virginia, USA.</title>
        <authorList>
            <person name="Wrighton K."/>
        </authorList>
    </citation>
    <scope>NUCLEOTIDE SEQUENCE [LARGE SCALE GENOMIC DNA]</scope>
    <source>
        <strain evidence="12 13">UTICA-S1B9</strain>
    </source>
</reference>
<dbReference type="SFLD" id="SFLDG01129">
    <property type="entry name" value="C1.5:_HAD__Beta-PGM__Phosphata"/>
    <property type="match status" value="1"/>
</dbReference>
<dbReference type="InterPro" id="IPR023214">
    <property type="entry name" value="HAD_sf"/>
</dbReference>
<dbReference type="Proteomes" id="UP000239648">
    <property type="component" value="Unassembled WGS sequence"/>
</dbReference>
<dbReference type="EMBL" id="PTIU01000001">
    <property type="protein sequence ID" value="PPK56530.1"/>
    <property type="molecule type" value="Genomic_DNA"/>
</dbReference>
<dbReference type="UniPathway" id="UPA00865">
    <property type="reaction ID" value="UER00834"/>
</dbReference>
<dbReference type="Pfam" id="PF13419">
    <property type="entry name" value="HAD_2"/>
    <property type="match status" value="1"/>
</dbReference>
<evidence type="ECO:0000313" key="14">
    <source>
        <dbReference type="Proteomes" id="UP000239648"/>
    </source>
</evidence>